<evidence type="ECO:0000313" key="2">
    <source>
        <dbReference type="Proteomes" id="UP000245207"/>
    </source>
</evidence>
<dbReference type="AlphaFoldDB" id="A0A2U1LKS2"/>
<organism evidence="1 2">
    <name type="scientific">Artemisia annua</name>
    <name type="common">Sweet wormwood</name>
    <dbReference type="NCBI Taxonomy" id="35608"/>
    <lineage>
        <taxon>Eukaryota</taxon>
        <taxon>Viridiplantae</taxon>
        <taxon>Streptophyta</taxon>
        <taxon>Embryophyta</taxon>
        <taxon>Tracheophyta</taxon>
        <taxon>Spermatophyta</taxon>
        <taxon>Magnoliopsida</taxon>
        <taxon>eudicotyledons</taxon>
        <taxon>Gunneridae</taxon>
        <taxon>Pentapetalae</taxon>
        <taxon>asterids</taxon>
        <taxon>campanulids</taxon>
        <taxon>Asterales</taxon>
        <taxon>Asteraceae</taxon>
        <taxon>Asteroideae</taxon>
        <taxon>Anthemideae</taxon>
        <taxon>Artemisiinae</taxon>
        <taxon>Artemisia</taxon>
    </lineage>
</organism>
<evidence type="ECO:0000313" key="1">
    <source>
        <dbReference type="EMBL" id="PWA49585.1"/>
    </source>
</evidence>
<accession>A0A2U1LKS2</accession>
<proteinExistence type="predicted"/>
<dbReference type="Proteomes" id="UP000245207">
    <property type="component" value="Unassembled WGS sequence"/>
</dbReference>
<comment type="caution">
    <text evidence="1">The sequence shown here is derived from an EMBL/GenBank/DDBJ whole genome shotgun (WGS) entry which is preliminary data.</text>
</comment>
<keyword evidence="2" id="KW-1185">Reference proteome</keyword>
<name>A0A2U1LKS2_ARTAN</name>
<protein>
    <submittedName>
        <fullName evidence="1">Uncharacterized protein</fullName>
    </submittedName>
</protein>
<sequence length="95" mass="10730">MSVLEYEAIVLSSNREENLASGPLEQLSLHMPEIKNLSFEGFDTKFKVLPPEKCIRYRLVYDNHTDKNKLLVAVDLRLTALKEELAAALNRAIGS</sequence>
<dbReference type="EMBL" id="PKPP01008862">
    <property type="protein sequence ID" value="PWA49585.1"/>
    <property type="molecule type" value="Genomic_DNA"/>
</dbReference>
<gene>
    <name evidence="1" type="ORF">CTI12_AA480380</name>
</gene>
<reference evidence="1 2" key="1">
    <citation type="journal article" date="2018" name="Mol. Plant">
        <title>The genome of Artemisia annua provides insight into the evolution of Asteraceae family and artemisinin biosynthesis.</title>
        <authorList>
            <person name="Shen Q."/>
            <person name="Zhang L."/>
            <person name="Liao Z."/>
            <person name="Wang S."/>
            <person name="Yan T."/>
            <person name="Shi P."/>
            <person name="Liu M."/>
            <person name="Fu X."/>
            <person name="Pan Q."/>
            <person name="Wang Y."/>
            <person name="Lv Z."/>
            <person name="Lu X."/>
            <person name="Zhang F."/>
            <person name="Jiang W."/>
            <person name="Ma Y."/>
            <person name="Chen M."/>
            <person name="Hao X."/>
            <person name="Li L."/>
            <person name="Tang Y."/>
            <person name="Lv G."/>
            <person name="Zhou Y."/>
            <person name="Sun X."/>
            <person name="Brodelius P.E."/>
            <person name="Rose J.K.C."/>
            <person name="Tang K."/>
        </authorList>
    </citation>
    <scope>NUCLEOTIDE SEQUENCE [LARGE SCALE GENOMIC DNA]</scope>
    <source>
        <strain evidence="2">cv. Huhao1</strain>
        <tissue evidence="1">Leaf</tissue>
    </source>
</reference>